<keyword evidence="7" id="KW-0998">Cell outer membrane</keyword>
<proteinExistence type="inferred from homology"/>
<dbReference type="EMBL" id="OBEN01000002">
    <property type="protein sequence ID" value="SNZ12977.1"/>
    <property type="molecule type" value="Genomic_DNA"/>
</dbReference>
<dbReference type="GO" id="GO:0015288">
    <property type="term" value="F:porin activity"/>
    <property type="evidence" value="ECO:0007669"/>
    <property type="project" value="TreeGrafter"/>
</dbReference>
<dbReference type="Proteomes" id="UP000218627">
    <property type="component" value="Unassembled WGS sequence"/>
</dbReference>
<evidence type="ECO:0000256" key="8">
    <source>
        <dbReference type="SAM" id="Coils"/>
    </source>
</evidence>
<comment type="similarity">
    <text evidence="2">Belongs to the outer membrane factor (OMF) (TC 1.B.17) family.</text>
</comment>
<keyword evidence="8" id="KW-0175">Coiled coil</keyword>
<comment type="subcellular location">
    <subcellularLocation>
        <location evidence="1">Cell outer membrane</location>
    </subcellularLocation>
</comment>
<evidence type="ECO:0000256" key="5">
    <source>
        <dbReference type="ARBA" id="ARBA00022692"/>
    </source>
</evidence>
<accession>A0A285NVC8</accession>
<keyword evidence="3" id="KW-0813">Transport</keyword>
<keyword evidence="10" id="KW-1185">Reference proteome</keyword>
<dbReference type="Gene3D" id="1.20.1600.10">
    <property type="entry name" value="Outer membrane efflux proteins (OEP)"/>
    <property type="match status" value="1"/>
</dbReference>
<organism evidence="9 10">
    <name type="scientific">Hydrogenobacter hydrogenophilus</name>
    <dbReference type="NCBI Taxonomy" id="35835"/>
    <lineage>
        <taxon>Bacteria</taxon>
        <taxon>Pseudomonadati</taxon>
        <taxon>Aquificota</taxon>
        <taxon>Aquificia</taxon>
        <taxon>Aquificales</taxon>
        <taxon>Aquificaceae</taxon>
        <taxon>Hydrogenobacter</taxon>
    </lineage>
</organism>
<dbReference type="GO" id="GO:0009279">
    <property type="term" value="C:cell outer membrane"/>
    <property type="evidence" value="ECO:0007669"/>
    <property type="project" value="UniProtKB-SubCell"/>
</dbReference>
<protein>
    <submittedName>
        <fullName evidence="9">Outer membrane protein TolC</fullName>
    </submittedName>
</protein>
<dbReference type="OrthoDB" id="9472at2"/>
<feature type="coiled-coil region" evidence="8">
    <location>
        <begin position="183"/>
        <end position="210"/>
    </location>
</feature>
<name>A0A285NVC8_9AQUI</name>
<dbReference type="PANTHER" id="PTHR30026:SF20">
    <property type="entry name" value="OUTER MEMBRANE PROTEIN TOLC"/>
    <property type="match status" value="1"/>
</dbReference>
<dbReference type="SUPFAM" id="SSF56954">
    <property type="entry name" value="Outer membrane efflux proteins (OEP)"/>
    <property type="match status" value="1"/>
</dbReference>
<evidence type="ECO:0000256" key="3">
    <source>
        <dbReference type="ARBA" id="ARBA00022448"/>
    </source>
</evidence>
<dbReference type="InterPro" id="IPR003423">
    <property type="entry name" value="OMP_efflux"/>
</dbReference>
<keyword evidence="6" id="KW-0472">Membrane</keyword>
<dbReference type="AlphaFoldDB" id="A0A285NVC8"/>
<evidence type="ECO:0000256" key="7">
    <source>
        <dbReference type="ARBA" id="ARBA00023237"/>
    </source>
</evidence>
<dbReference type="RefSeq" id="WP_096600924.1">
    <property type="nucleotide sequence ID" value="NZ_OBEN01000002.1"/>
</dbReference>
<sequence length="423" mass="48419">MRLALLLFSFSLGFCLTLEDAIKSAQESNPELKAQEHAIKSAFYNLKGDTSLYLPEVFLNFSFNRLSSKQKLNIPAFDGFPPLAVDSAKISYKNFSAGLREVLYDGGAREGRIGVSSSEVRLQGALYEEKIQDIKLRVIKAYLDVLSARDIVEIYSKQLEAIRAQYERAKAFYKEGLVAITDVLQAQVRLAEVQRDLRQAEGNYSIALANLSKLTGIKEDSLKDLEPLKSVSYTPESFQKLYQMALENRPILRVYSERVVQARRLTEIERSKYLPKVFVQAQYTYSDQNPIISPKGVYALSVGLNVDFQSTEPYYRVLSKVEDELRAKWELENAKENLRLEVKQTYENLLTARDNMKVAEDSLKYAEEFYKLSEEQYKNQIISSTDLLLAEASLTQARKNKVISYYEYLKAYYELMRAVGGLR</sequence>
<feature type="coiled-coil region" evidence="8">
    <location>
        <begin position="321"/>
        <end position="355"/>
    </location>
</feature>
<evidence type="ECO:0000313" key="9">
    <source>
        <dbReference type="EMBL" id="SNZ12977.1"/>
    </source>
</evidence>
<keyword evidence="5" id="KW-0812">Transmembrane</keyword>
<reference evidence="10" key="1">
    <citation type="submission" date="2017-09" db="EMBL/GenBank/DDBJ databases">
        <authorList>
            <person name="Varghese N."/>
            <person name="Submissions S."/>
        </authorList>
    </citation>
    <scope>NUCLEOTIDE SEQUENCE [LARGE SCALE GENOMIC DNA]</scope>
    <source>
        <strain evidence="10">DSM 2913</strain>
    </source>
</reference>
<keyword evidence="4" id="KW-1134">Transmembrane beta strand</keyword>
<evidence type="ECO:0000313" key="10">
    <source>
        <dbReference type="Proteomes" id="UP000218627"/>
    </source>
</evidence>
<evidence type="ECO:0000256" key="6">
    <source>
        <dbReference type="ARBA" id="ARBA00023136"/>
    </source>
</evidence>
<evidence type="ECO:0000256" key="4">
    <source>
        <dbReference type="ARBA" id="ARBA00022452"/>
    </source>
</evidence>
<dbReference type="GO" id="GO:0015562">
    <property type="term" value="F:efflux transmembrane transporter activity"/>
    <property type="evidence" value="ECO:0007669"/>
    <property type="project" value="InterPro"/>
</dbReference>
<dbReference type="GO" id="GO:1990281">
    <property type="term" value="C:efflux pump complex"/>
    <property type="evidence" value="ECO:0007669"/>
    <property type="project" value="TreeGrafter"/>
</dbReference>
<gene>
    <name evidence="9" type="ORF">SAMN06265353_0574</name>
</gene>
<evidence type="ECO:0000256" key="1">
    <source>
        <dbReference type="ARBA" id="ARBA00004442"/>
    </source>
</evidence>
<dbReference type="InterPro" id="IPR051906">
    <property type="entry name" value="TolC-like"/>
</dbReference>
<dbReference type="Pfam" id="PF02321">
    <property type="entry name" value="OEP"/>
    <property type="match status" value="2"/>
</dbReference>
<dbReference type="PANTHER" id="PTHR30026">
    <property type="entry name" value="OUTER MEMBRANE PROTEIN TOLC"/>
    <property type="match status" value="1"/>
</dbReference>
<evidence type="ECO:0000256" key="2">
    <source>
        <dbReference type="ARBA" id="ARBA00007613"/>
    </source>
</evidence>